<evidence type="ECO:0000256" key="6">
    <source>
        <dbReference type="PIRSR" id="PIRSR018168-3"/>
    </source>
</evidence>
<accession>I6ZXG5</accession>
<dbReference type="PIRSF" id="PIRSF018168">
    <property type="entry name" value="Mannan-1_4-beta-mannosidase"/>
    <property type="match status" value="1"/>
</dbReference>
<dbReference type="GO" id="GO:0006080">
    <property type="term" value="P:substituted mannan metabolic process"/>
    <property type="evidence" value="ECO:0007669"/>
    <property type="project" value="InterPro"/>
</dbReference>
<dbReference type="eggNOG" id="COG4124">
    <property type="taxonomic scope" value="Bacteria"/>
</dbReference>
<dbReference type="Proteomes" id="UP000009011">
    <property type="component" value="Chromosome"/>
</dbReference>
<dbReference type="KEGG" id="mro:MROS_0510"/>
<evidence type="ECO:0000259" key="8">
    <source>
        <dbReference type="PROSITE" id="PS51764"/>
    </source>
</evidence>
<evidence type="ECO:0000256" key="4">
    <source>
        <dbReference type="PIRSR" id="PIRSR018168-1"/>
    </source>
</evidence>
<keyword evidence="2 7" id="KW-0378">Hydrolase</keyword>
<dbReference type="PANTHER" id="PTHR40079:SF4">
    <property type="entry name" value="GH26 DOMAIN-CONTAINING PROTEIN-RELATED"/>
    <property type="match status" value="1"/>
</dbReference>
<name>I6ZXG5_MELRP</name>
<feature type="domain" description="GH26" evidence="8">
    <location>
        <begin position="44"/>
        <end position="369"/>
    </location>
</feature>
<evidence type="ECO:0000256" key="7">
    <source>
        <dbReference type="PROSITE-ProRule" id="PRU01100"/>
    </source>
</evidence>
<protein>
    <submittedName>
        <fullName evidence="9">Mannan endo-1,4-beta-mannosidase</fullName>
    </submittedName>
</protein>
<feature type="site" description="Plays an important role in maintaining the position of the catalytic nucleophile" evidence="6">
    <location>
        <position position="194"/>
    </location>
</feature>
<sequence>MIMIRKYGLLTIIAISINACVSEFNVLEFQKENNLRLVDSNATKETVLLFYNMKMLSNRNTIFGHHDATAYGIGWRGEEGRSDVKDVTGSYPGLYGWDFGVLTWEPNVKNEERRITRLVSEAYSRGGVNAFCWHAPNPVTDRSFYDTTVAIPKILPGGGYYLKYLRMLDQIADFVETLKDSSGKPIPIIFRPFHEFDGSWFWWGKNFCTPQEFKKLWRTTVEYLRDKRGLRNILYAYSPDRNFYSEEEYLERYPGDEYVDILGMDDYYDFMPDGDGLEWIKKKLRIVTVLAEKKNKIAAFTETGLEGIVDSEWWTEKLYKTIEGDSVRIAYLMVWRNANEKHHYAPYKGHPSEDDFVKFTLTEKILLERDLPNLYSEPIDGEIIKRINLNQRVELLKAVLTYPITVN</sequence>
<proteinExistence type="inferred from homology"/>
<keyword evidence="10" id="KW-1185">Reference proteome</keyword>
<dbReference type="PROSITE" id="PS51764">
    <property type="entry name" value="GH26"/>
    <property type="match status" value="1"/>
</dbReference>
<dbReference type="PRINTS" id="PR00739">
    <property type="entry name" value="GLHYDRLASE26"/>
</dbReference>
<dbReference type="SUPFAM" id="SSF51445">
    <property type="entry name" value="(Trans)glycosidases"/>
    <property type="match status" value="1"/>
</dbReference>
<gene>
    <name evidence="9" type="ordered locus">MROS_0510</name>
</gene>
<feature type="binding site" evidence="5">
    <location>
        <position position="267"/>
    </location>
    <ligand>
        <name>substrate</name>
    </ligand>
</feature>
<comment type="similarity">
    <text evidence="1 7">Belongs to the glycosyl hydrolase 26 family.</text>
</comment>
<dbReference type="InterPro" id="IPR000805">
    <property type="entry name" value="Glyco_hydro_26"/>
</dbReference>
<evidence type="ECO:0000256" key="2">
    <source>
        <dbReference type="ARBA" id="ARBA00022801"/>
    </source>
</evidence>
<evidence type="ECO:0000256" key="1">
    <source>
        <dbReference type="ARBA" id="ARBA00007754"/>
    </source>
</evidence>
<dbReference type="InterPro" id="IPR017853">
    <property type="entry name" value="GH"/>
</dbReference>
<evidence type="ECO:0000256" key="5">
    <source>
        <dbReference type="PIRSR" id="PIRSR018168-2"/>
    </source>
</evidence>
<dbReference type="PANTHER" id="PTHR40079">
    <property type="entry name" value="MANNAN ENDO-1,4-BETA-MANNOSIDASE E-RELATED"/>
    <property type="match status" value="1"/>
</dbReference>
<dbReference type="HOGENOM" id="CLU_016930_0_1_10"/>
<evidence type="ECO:0000313" key="9">
    <source>
        <dbReference type="EMBL" id="AFN73753.1"/>
    </source>
</evidence>
<keyword evidence="3 7" id="KW-0326">Glycosidase</keyword>
<dbReference type="STRING" id="1191523.MROS_0510"/>
<feature type="active site" description="Proton donor" evidence="4 7">
    <location>
        <position position="195"/>
    </location>
</feature>
<dbReference type="Pfam" id="PF02156">
    <property type="entry name" value="Glyco_hydro_26"/>
    <property type="match status" value="1"/>
</dbReference>
<organism evidence="9 10">
    <name type="scientific">Melioribacter roseus (strain DSM 23840 / JCM 17771 / VKM B-2668 / P3M-2)</name>
    <dbReference type="NCBI Taxonomy" id="1191523"/>
    <lineage>
        <taxon>Bacteria</taxon>
        <taxon>Pseudomonadati</taxon>
        <taxon>Ignavibacteriota</taxon>
        <taxon>Ignavibacteria</taxon>
        <taxon>Ignavibacteriales</taxon>
        <taxon>Melioribacteraceae</taxon>
        <taxon>Melioribacter</taxon>
    </lineage>
</organism>
<feature type="binding site" evidence="5">
    <location>
        <position position="200"/>
    </location>
    <ligand>
        <name>substrate</name>
    </ligand>
</feature>
<feature type="binding site" evidence="5">
    <location>
        <position position="134"/>
    </location>
    <ligand>
        <name>substrate</name>
    </ligand>
</feature>
<dbReference type="PATRIC" id="fig|1191523.3.peg.532"/>
<dbReference type="AlphaFoldDB" id="I6ZXG5"/>
<evidence type="ECO:0000313" key="10">
    <source>
        <dbReference type="Proteomes" id="UP000009011"/>
    </source>
</evidence>
<reference evidence="9 10" key="1">
    <citation type="journal article" date="2013" name="PLoS ONE">
        <title>Genomic analysis of Melioribacter roseus, facultatively anaerobic organotrophic bacterium representing a novel deep lineage within Bacteriodetes/Chlorobi group.</title>
        <authorList>
            <person name="Kadnikov V.V."/>
            <person name="Mardanov A.V."/>
            <person name="Podosokorskaya O.A."/>
            <person name="Gavrilov S.N."/>
            <person name="Kublanov I.V."/>
            <person name="Beletsky A.V."/>
            <person name="Bonch-Osmolovskaya E.A."/>
            <person name="Ravin N.V."/>
        </authorList>
    </citation>
    <scope>NUCLEOTIDE SEQUENCE [LARGE SCALE GENOMIC DNA]</scope>
    <source>
        <strain evidence="10">JCM 17771 / P3M-2</strain>
    </source>
</reference>
<dbReference type="InterPro" id="IPR022790">
    <property type="entry name" value="GH26_dom"/>
</dbReference>
<evidence type="ECO:0000256" key="3">
    <source>
        <dbReference type="ARBA" id="ARBA00023295"/>
    </source>
</evidence>
<feature type="active site" description="Nucleophile" evidence="4 7">
    <location>
        <position position="302"/>
    </location>
</feature>
<dbReference type="Gene3D" id="3.20.20.80">
    <property type="entry name" value="Glycosidases"/>
    <property type="match status" value="1"/>
</dbReference>
<dbReference type="EMBL" id="CP003557">
    <property type="protein sequence ID" value="AFN73753.1"/>
    <property type="molecule type" value="Genomic_DNA"/>
</dbReference>
<dbReference type="InterPro" id="IPR016714">
    <property type="entry name" value="MANB/E"/>
</dbReference>
<dbReference type="GO" id="GO:0016985">
    <property type="term" value="F:mannan endo-1,4-beta-mannosidase activity"/>
    <property type="evidence" value="ECO:0007669"/>
    <property type="project" value="InterPro"/>
</dbReference>